<dbReference type="EMBL" id="JAMRXG010000010">
    <property type="protein sequence ID" value="MCM6776441.1"/>
    <property type="molecule type" value="Genomic_DNA"/>
</dbReference>
<evidence type="ECO:0000313" key="2">
    <source>
        <dbReference type="EMBL" id="MCM6776441.1"/>
    </source>
</evidence>
<name>A0A9X2J0Z2_9NOCA</name>
<keyword evidence="3" id="KW-1185">Reference proteome</keyword>
<accession>A0A9X2J0Z2</accession>
<reference evidence="2" key="1">
    <citation type="submission" date="2022-06" db="EMBL/GenBank/DDBJ databases">
        <title>Novel species in genus nocardia.</title>
        <authorList>
            <person name="Li F."/>
        </authorList>
    </citation>
    <scope>NUCLEOTIDE SEQUENCE</scope>
    <source>
        <strain evidence="2">CDC141</strain>
    </source>
</reference>
<comment type="caution">
    <text evidence="2">The sequence shown here is derived from an EMBL/GenBank/DDBJ whole genome shotgun (WGS) entry which is preliminary data.</text>
</comment>
<feature type="coiled-coil region" evidence="1">
    <location>
        <begin position="31"/>
        <end position="58"/>
    </location>
</feature>
<dbReference type="AlphaFoldDB" id="A0A9X2J0Z2"/>
<gene>
    <name evidence="2" type="ORF">NDR86_23420</name>
</gene>
<dbReference type="Proteomes" id="UP001139157">
    <property type="component" value="Unassembled WGS sequence"/>
</dbReference>
<evidence type="ECO:0000256" key="1">
    <source>
        <dbReference type="SAM" id="Coils"/>
    </source>
</evidence>
<sequence length="92" mass="10571">MTNDHSASDRERQLDAITWPRLGKRWSECTISEMETVLADLRSEIDANEVRIARMQARCDQYDAAVADGLEQAAKWANGLVQLENWANRNHR</sequence>
<keyword evidence="1" id="KW-0175">Coiled coil</keyword>
<protein>
    <submittedName>
        <fullName evidence="2">DUF724 domain-containing protein</fullName>
    </submittedName>
</protein>
<organism evidence="2 3">
    <name type="scientific">Nocardia pulmonis</name>
    <dbReference type="NCBI Taxonomy" id="2951408"/>
    <lineage>
        <taxon>Bacteria</taxon>
        <taxon>Bacillati</taxon>
        <taxon>Actinomycetota</taxon>
        <taxon>Actinomycetes</taxon>
        <taxon>Mycobacteriales</taxon>
        <taxon>Nocardiaceae</taxon>
        <taxon>Nocardia</taxon>
    </lineage>
</organism>
<proteinExistence type="predicted"/>
<evidence type="ECO:0000313" key="3">
    <source>
        <dbReference type="Proteomes" id="UP001139157"/>
    </source>
</evidence>
<dbReference type="RefSeq" id="WP_251914738.1">
    <property type="nucleotide sequence ID" value="NZ_JAMRXG010000010.1"/>
</dbReference>